<dbReference type="eggNOG" id="ENOG502SEYU">
    <property type="taxonomic scope" value="Eukaryota"/>
</dbReference>
<dbReference type="InParanoid" id="C1E1S0"/>
<evidence type="ECO:0000313" key="1">
    <source>
        <dbReference type="EMBL" id="ACO61788.1"/>
    </source>
</evidence>
<organism evidence="1 2">
    <name type="scientific">Micromonas commoda (strain RCC299 / NOUM17 / CCMP2709)</name>
    <name type="common">Picoplanktonic green alga</name>
    <dbReference type="NCBI Taxonomy" id="296587"/>
    <lineage>
        <taxon>Eukaryota</taxon>
        <taxon>Viridiplantae</taxon>
        <taxon>Chlorophyta</taxon>
        <taxon>Mamiellophyceae</taxon>
        <taxon>Mamiellales</taxon>
        <taxon>Mamiellaceae</taxon>
        <taxon>Micromonas</taxon>
    </lineage>
</organism>
<sequence length="355" mass="38391">MGDENDAVADEGDWYAALVAGEHVGDWLDTVRNAKIPPGRRTRAARQLAEKVAADRTYADEAREGDAADVCEAAARDIPEGDDDERLVAMREAFESCAAACRAAAQDGGARERSFSFEGGREVVVREIALGVGVGAKVWRAAIMLGDELAANPGWCEGKRCLEIGAGVGLCGLLASKLGAASVTLTDFERPLLDSLVLAVDRNRELDARDAVGTTTTALTLVRRLDWIEECERPHATGGDADDPKKPTDFASGENGWKEMDHNSTFDFVFGSDLLYEEVHALTLPGVIKRRVASPSGRCRIVGAVRNRAMLDALVENMRKEGLAVVETHLRDNDTNAADWYEDGYCALEVTHDVE</sequence>
<dbReference type="InterPro" id="IPR029063">
    <property type="entry name" value="SAM-dependent_MTases_sf"/>
</dbReference>
<dbReference type="SUPFAM" id="SSF53335">
    <property type="entry name" value="S-adenosyl-L-methionine-dependent methyltransferases"/>
    <property type="match status" value="2"/>
</dbReference>
<keyword evidence="2" id="KW-1185">Reference proteome</keyword>
<dbReference type="OMA" id="SEVMYER"/>
<evidence type="ECO:0000313" key="2">
    <source>
        <dbReference type="Proteomes" id="UP000002009"/>
    </source>
</evidence>
<dbReference type="InterPro" id="IPR019410">
    <property type="entry name" value="Methyltransf_16"/>
</dbReference>
<dbReference type="Pfam" id="PF10294">
    <property type="entry name" value="Methyltransf_16"/>
    <property type="match status" value="1"/>
</dbReference>
<dbReference type="STRING" id="296587.C1E1S0"/>
<gene>
    <name evidence="1" type="ORF">MICPUN_99481</name>
</gene>
<dbReference type="PANTHER" id="PTHR14614:SF157">
    <property type="entry name" value="METHYLTRANSFERASE TYPE 12 DOMAIN-CONTAINING PROTEIN"/>
    <property type="match status" value="1"/>
</dbReference>
<dbReference type="PANTHER" id="PTHR14614">
    <property type="entry name" value="HEPATOCELLULAR CARCINOMA-ASSOCIATED ANTIGEN"/>
    <property type="match status" value="1"/>
</dbReference>
<dbReference type="KEGG" id="mis:MICPUN_99481"/>
<dbReference type="Proteomes" id="UP000002009">
    <property type="component" value="Chromosome 3"/>
</dbReference>
<dbReference type="OrthoDB" id="545599at2759"/>
<reference evidence="1 2" key="1">
    <citation type="journal article" date="2009" name="Science">
        <title>Green evolution and dynamic adaptations revealed by genomes of the marine picoeukaryotes Micromonas.</title>
        <authorList>
            <person name="Worden A.Z."/>
            <person name="Lee J.H."/>
            <person name="Mock T."/>
            <person name="Rouze P."/>
            <person name="Simmons M.P."/>
            <person name="Aerts A.L."/>
            <person name="Allen A.E."/>
            <person name="Cuvelier M.L."/>
            <person name="Derelle E."/>
            <person name="Everett M.V."/>
            <person name="Foulon E."/>
            <person name="Grimwood J."/>
            <person name="Gundlach H."/>
            <person name="Henrissat B."/>
            <person name="Napoli C."/>
            <person name="McDonald S.M."/>
            <person name="Parker M.S."/>
            <person name="Rombauts S."/>
            <person name="Salamov A."/>
            <person name="Von Dassow P."/>
            <person name="Badger J.H."/>
            <person name="Coutinho P.M."/>
            <person name="Demir E."/>
            <person name="Dubchak I."/>
            <person name="Gentemann C."/>
            <person name="Eikrem W."/>
            <person name="Gready J.E."/>
            <person name="John U."/>
            <person name="Lanier W."/>
            <person name="Lindquist E.A."/>
            <person name="Lucas S."/>
            <person name="Mayer K.F."/>
            <person name="Moreau H."/>
            <person name="Not F."/>
            <person name="Otillar R."/>
            <person name="Panaud O."/>
            <person name="Pangilinan J."/>
            <person name="Paulsen I."/>
            <person name="Piegu B."/>
            <person name="Poliakov A."/>
            <person name="Robbens S."/>
            <person name="Schmutz J."/>
            <person name="Toulza E."/>
            <person name="Wyss T."/>
            <person name="Zelensky A."/>
            <person name="Zhou K."/>
            <person name="Armbrust E.V."/>
            <person name="Bhattacharya D."/>
            <person name="Goodenough U.W."/>
            <person name="Van de Peer Y."/>
            <person name="Grigoriev I.V."/>
        </authorList>
    </citation>
    <scope>NUCLEOTIDE SEQUENCE [LARGE SCALE GENOMIC DNA]</scope>
    <source>
        <strain evidence="2">RCC299 / NOUM17</strain>
    </source>
</reference>
<proteinExistence type="predicted"/>
<dbReference type="RefSeq" id="XP_002500530.1">
    <property type="nucleotide sequence ID" value="XM_002500484.1"/>
</dbReference>
<accession>C1E1S0</accession>
<dbReference type="EMBL" id="CP001324">
    <property type="protein sequence ID" value="ACO61788.1"/>
    <property type="molecule type" value="Genomic_DNA"/>
</dbReference>
<dbReference type="AlphaFoldDB" id="C1E1S0"/>
<name>C1E1S0_MICCC</name>
<dbReference type="GeneID" id="8242149"/>
<protein>
    <submittedName>
        <fullName evidence="1">Uncharacterized protein</fullName>
    </submittedName>
</protein>
<dbReference type="Gene3D" id="3.40.50.150">
    <property type="entry name" value="Vaccinia Virus protein VP39"/>
    <property type="match status" value="1"/>
</dbReference>